<reference evidence="1" key="1">
    <citation type="submission" date="2021-03" db="EMBL/GenBank/DDBJ databases">
        <authorList>
            <person name="Lu T."/>
            <person name="Wang Q."/>
            <person name="Han X."/>
        </authorList>
    </citation>
    <scope>NUCLEOTIDE SEQUENCE</scope>
    <source>
        <strain evidence="1">WQ 2009</strain>
    </source>
</reference>
<evidence type="ECO:0000313" key="2">
    <source>
        <dbReference type="Proteomes" id="UP000679691"/>
    </source>
</evidence>
<comment type="caution">
    <text evidence="1">The sequence shown here is derived from an EMBL/GenBank/DDBJ whole genome shotgun (WGS) entry which is preliminary data.</text>
</comment>
<evidence type="ECO:0000313" key="1">
    <source>
        <dbReference type="EMBL" id="MBP3943864.1"/>
    </source>
</evidence>
<dbReference type="Proteomes" id="UP000679691">
    <property type="component" value="Unassembled WGS sequence"/>
</dbReference>
<accession>A0A8T4HAS5</accession>
<organism evidence="1 2">
    <name type="scientific">Rhinopithecimicrobium faecis</name>
    <dbReference type="NCBI Taxonomy" id="2820698"/>
    <lineage>
        <taxon>Bacteria</taxon>
        <taxon>Pseudomonadati</taxon>
        <taxon>Bacteroidota</taxon>
        <taxon>Sphingobacteriia</taxon>
        <taxon>Sphingobacteriales</taxon>
        <taxon>Sphingobacteriaceae</taxon>
        <taxon>Rhinopithecimicrobium</taxon>
    </lineage>
</organism>
<gene>
    <name evidence="1" type="ORF">J5U18_09845</name>
</gene>
<dbReference type="EMBL" id="JAGKSB010000011">
    <property type="protein sequence ID" value="MBP3943864.1"/>
    <property type="molecule type" value="Genomic_DNA"/>
</dbReference>
<dbReference type="RefSeq" id="WP_353547364.1">
    <property type="nucleotide sequence ID" value="NZ_JAGKSB010000011.1"/>
</dbReference>
<sequence>MWDQAREGKDSSLLVPIHLTLIKDSIVRTADGAPLNGNIWLYAKKKDDNWSFTMWTLIPTNSDKTKFTGTLLSEDYFQGIVSYSNYINGEIIQNKEIIKKQNIAKREKLAITPGHKMAGGWSYDCNERIYTICVGNPRDPSDSDICNIQYETTCKWNWTNPGLGDNQERIDWIDCSDGGCGGGLPNEEKPDSTLKEIPDKDPCKGKKAVNERLNKEKIKVMNKTALTNTHNQKIKVDNRDHKVEWGYETKFATKGSRDMITSPIRNGQRSSFIPEKTWDSTYGYVIGVTHTHPQNSPPSASDIFRFSQWINQIPNGDQDLFATYFTSTIITNSSVYVITIKDKDQFKKLLTNKTEQQLKDEYVNKAKNYQEEILKSSDPWAQRESQEYALLKIFGASVTIYKSKNQENLDFKPLVFNNTNKPIVKSDCQD</sequence>
<dbReference type="AlphaFoldDB" id="A0A8T4HAS5"/>
<proteinExistence type="predicted"/>
<name>A0A8T4HAS5_9SPHI</name>
<keyword evidence="2" id="KW-1185">Reference proteome</keyword>
<protein>
    <recommendedName>
        <fullName evidence="3">JAB domain-containing protein</fullName>
    </recommendedName>
</protein>
<evidence type="ECO:0008006" key="3">
    <source>
        <dbReference type="Google" id="ProtNLM"/>
    </source>
</evidence>